<evidence type="ECO:0000256" key="1">
    <source>
        <dbReference type="SAM" id="Phobius"/>
    </source>
</evidence>
<feature type="transmembrane region" description="Helical" evidence="1">
    <location>
        <begin position="242"/>
        <end position="264"/>
    </location>
</feature>
<keyword evidence="1" id="KW-0472">Membrane</keyword>
<feature type="transmembrane region" description="Helical" evidence="1">
    <location>
        <begin position="92"/>
        <end position="114"/>
    </location>
</feature>
<keyword evidence="1" id="KW-1133">Transmembrane helix</keyword>
<name>A0AA37LDP0_9PEZI</name>
<comment type="caution">
    <text evidence="2">The sequence shown here is derived from an EMBL/GenBank/DDBJ whole genome shotgun (WGS) entry which is preliminary data.</text>
</comment>
<keyword evidence="3" id="KW-1185">Reference proteome</keyword>
<sequence>MFSFKIYFIVRIVLILLVTIPALVIFGLLFRRPGYSHDNTRRWVDYTKIASGFWGSAQILRLLQQIIFTAYYDDIHGWLVFQARDASFAFGYISSMFEIWAVIAIFLALFYLAHALTQLRTEGQDDSSAYRKGRIVVLGVSGFLAVLNTVTWCLWLANSLSPSWDDNARIMYLVASCFTIVIAGLLVFCGIGSIVYSAKSRMKARGSPVQKAAQILVVCSSLYLVRAAWFMVIFFFGLYDFFGIIDVFLGCWISFVILALLYVLTIKEEYSLSKAHYRSKTVVNSQSA</sequence>
<reference evidence="2 3" key="1">
    <citation type="submission" date="2022-03" db="EMBL/GenBank/DDBJ databases">
        <title>Genome data of Colletotrichum spp.</title>
        <authorList>
            <person name="Utami Y.D."/>
            <person name="Hiruma K."/>
        </authorList>
    </citation>
    <scope>NUCLEOTIDE SEQUENCE [LARGE SCALE GENOMIC DNA]</scope>
    <source>
        <strain evidence="2 3">MAFF 239500</strain>
    </source>
</reference>
<proteinExistence type="predicted"/>
<dbReference type="AlphaFoldDB" id="A0AA37LDP0"/>
<feature type="transmembrane region" description="Helical" evidence="1">
    <location>
        <begin position="6"/>
        <end position="30"/>
    </location>
</feature>
<evidence type="ECO:0000313" key="3">
    <source>
        <dbReference type="Proteomes" id="UP001055115"/>
    </source>
</evidence>
<keyword evidence="1" id="KW-0812">Transmembrane</keyword>
<organism evidence="2 3">
    <name type="scientific">Colletotrichum spaethianum</name>
    <dbReference type="NCBI Taxonomy" id="700344"/>
    <lineage>
        <taxon>Eukaryota</taxon>
        <taxon>Fungi</taxon>
        <taxon>Dikarya</taxon>
        <taxon>Ascomycota</taxon>
        <taxon>Pezizomycotina</taxon>
        <taxon>Sordariomycetes</taxon>
        <taxon>Hypocreomycetidae</taxon>
        <taxon>Glomerellales</taxon>
        <taxon>Glomerellaceae</taxon>
        <taxon>Colletotrichum</taxon>
        <taxon>Colletotrichum spaethianum species complex</taxon>
    </lineage>
</organism>
<accession>A0AA37LDP0</accession>
<dbReference type="GeneID" id="73325653"/>
<dbReference type="EMBL" id="BQXU01000010">
    <property type="protein sequence ID" value="GKT44670.1"/>
    <property type="molecule type" value="Genomic_DNA"/>
</dbReference>
<protein>
    <submittedName>
        <fullName evidence="2">Uncharacterized protein</fullName>
    </submittedName>
</protein>
<feature type="transmembrane region" description="Helical" evidence="1">
    <location>
        <begin position="135"/>
        <end position="158"/>
    </location>
</feature>
<dbReference type="Proteomes" id="UP001055115">
    <property type="component" value="Unassembled WGS sequence"/>
</dbReference>
<dbReference type="RefSeq" id="XP_049127020.1">
    <property type="nucleotide sequence ID" value="XM_049271063.1"/>
</dbReference>
<evidence type="ECO:0000313" key="2">
    <source>
        <dbReference type="EMBL" id="GKT44670.1"/>
    </source>
</evidence>
<feature type="transmembrane region" description="Helical" evidence="1">
    <location>
        <begin position="170"/>
        <end position="195"/>
    </location>
</feature>
<gene>
    <name evidence="2" type="ORF">ColSpa_04851</name>
</gene>
<feature type="transmembrane region" description="Helical" evidence="1">
    <location>
        <begin position="215"/>
        <end position="236"/>
    </location>
</feature>